<keyword evidence="3" id="KW-0804">Transcription</keyword>
<evidence type="ECO:0000256" key="4">
    <source>
        <dbReference type="PROSITE-ProRule" id="PRU00335"/>
    </source>
</evidence>
<dbReference type="InterPro" id="IPR009057">
    <property type="entry name" value="Homeodomain-like_sf"/>
</dbReference>
<dbReference type="Gene3D" id="1.10.10.60">
    <property type="entry name" value="Homeodomain-like"/>
    <property type="match status" value="1"/>
</dbReference>
<dbReference type="Proteomes" id="UP001246372">
    <property type="component" value="Unassembled WGS sequence"/>
</dbReference>
<evidence type="ECO:0000313" key="6">
    <source>
        <dbReference type="EMBL" id="MDT9001885.1"/>
    </source>
</evidence>
<dbReference type="Gene3D" id="1.10.357.10">
    <property type="entry name" value="Tetracycline Repressor, domain 2"/>
    <property type="match status" value="1"/>
</dbReference>
<dbReference type="InterPro" id="IPR036271">
    <property type="entry name" value="Tet_transcr_reg_TetR-rel_C_sf"/>
</dbReference>
<keyword evidence="1" id="KW-0805">Transcription regulation</keyword>
<dbReference type="Pfam" id="PF09209">
    <property type="entry name" value="CecR_C"/>
    <property type="match status" value="1"/>
</dbReference>
<dbReference type="PRINTS" id="PR00455">
    <property type="entry name" value="HTHTETR"/>
</dbReference>
<comment type="caution">
    <text evidence="6">The sequence shown here is derived from an EMBL/GenBank/DDBJ whole genome shotgun (WGS) entry which is preliminary data.</text>
</comment>
<dbReference type="EMBL" id="JAVXZY010000011">
    <property type="protein sequence ID" value="MDT9001885.1"/>
    <property type="molecule type" value="Genomic_DNA"/>
</dbReference>
<sequence length="226" mass="24483">MAKTSTGSELTRSEQTRQKLLLATLEVVGEHGYELATTRMLAARAGVNLAAIPYHFASKEELVARAAEFLAEQLEQRLHQPLLALQAASEGCTDRGQLIDMLVDFMLAQARAVLAGDVPASWVQFFLRSQAVAAAQPGQGSFTDVLAPSRALVQALIGRIVGRPAQDFVCRSLGYSLFQQVLYFRVTEGVLLQHLGRQRLSAAAGEELLRLTGISLRAQLAAHSQS</sequence>
<keyword evidence="7" id="KW-1185">Reference proteome</keyword>
<dbReference type="InterPro" id="IPR001647">
    <property type="entry name" value="HTH_TetR"/>
</dbReference>
<gene>
    <name evidence="6" type="ORF">RQP53_21590</name>
</gene>
<feature type="domain" description="HTH tetR-type" evidence="5">
    <location>
        <begin position="14"/>
        <end position="74"/>
    </location>
</feature>
<dbReference type="SUPFAM" id="SSF46689">
    <property type="entry name" value="Homeodomain-like"/>
    <property type="match status" value="1"/>
</dbReference>
<protein>
    <submittedName>
        <fullName evidence="6">CerR family C-terminal domain-containing protein</fullName>
    </submittedName>
</protein>
<dbReference type="RefSeq" id="WP_315652768.1">
    <property type="nucleotide sequence ID" value="NZ_JAVXZY010000011.1"/>
</dbReference>
<evidence type="ECO:0000256" key="1">
    <source>
        <dbReference type="ARBA" id="ARBA00023015"/>
    </source>
</evidence>
<keyword evidence="2 4" id="KW-0238">DNA-binding</keyword>
<evidence type="ECO:0000256" key="2">
    <source>
        <dbReference type="ARBA" id="ARBA00023125"/>
    </source>
</evidence>
<evidence type="ECO:0000256" key="3">
    <source>
        <dbReference type="ARBA" id="ARBA00023163"/>
    </source>
</evidence>
<proteinExistence type="predicted"/>
<dbReference type="InterPro" id="IPR050109">
    <property type="entry name" value="HTH-type_TetR-like_transc_reg"/>
</dbReference>
<evidence type="ECO:0000313" key="7">
    <source>
        <dbReference type="Proteomes" id="UP001246372"/>
    </source>
</evidence>
<feature type="DNA-binding region" description="H-T-H motif" evidence="4">
    <location>
        <begin position="37"/>
        <end position="56"/>
    </location>
</feature>
<dbReference type="Pfam" id="PF00440">
    <property type="entry name" value="TetR_N"/>
    <property type="match status" value="1"/>
</dbReference>
<dbReference type="PANTHER" id="PTHR30055">
    <property type="entry name" value="HTH-TYPE TRANSCRIPTIONAL REGULATOR RUTR"/>
    <property type="match status" value="1"/>
</dbReference>
<dbReference type="PROSITE" id="PS50977">
    <property type="entry name" value="HTH_TETR_2"/>
    <property type="match status" value="1"/>
</dbReference>
<dbReference type="InterPro" id="IPR015292">
    <property type="entry name" value="Tscrpt_reg_YbiH_C"/>
</dbReference>
<reference evidence="6" key="1">
    <citation type="submission" date="2023-09" db="EMBL/GenBank/DDBJ databases">
        <title>Paucibacter sp. APW11 Genome sequencing and assembly.</title>
        <authorList>
            <person name="Kim I."/>
        </authorList>
    </citation>
    <scope>NUCLEOTIDE SEQUENCE</scope>
    <source>
        <strain evidence="6">APW11</strain>
    </source>
</reference>
<dbReference type="SUPFAM" id="SSF48498">
    <property type="entry name" value="Tetracyclin repressor-like, C-terminal domain"/>
    <property type="match status" value="1"/>
</dbReference>
<name>A0ABU3PH55_9BURK</name>
<organism evidence="6 7">
    <name type="scientific">Roseateles aquae</name>
    <dbReference type="NCBI Taxonomy" id="3077235"/>
    <lineage>
        <taxon>Bacteria</taxon>
        <taxon>Pseudomonadati</taxon>
        <taxon>Pseudomonadota</taxon>
        <taxon>Betaproteobacteria</taxon>
        <taxon>Burkholderiales</taxon>
        <taxon>Sphaerotilaceae</taxon>
        <taxon>Roseateles</taxon>
    </lineage>
</organism>
<evidence type="ECO:0000259" key="5">
    <source>
        <dbReference type="PROSITE" id="PS50977"/>
    </source>
</evidence>
<dbReference type="PANTHER" id="PTHR30055:SF234">
    <property type="entry name" value="HTH-TYPE TRANSCRIPTIONAL REGULATOR BETI"/>
    <property type="match status" value="1"/>
</dbReference>
<accession>A0ABU3PH55</accession>